<feature type="domain" description="OmpR/PhoB-type" evidence="4">
    <location>
        <begin position="7"/>
        <end position="106"/>
    </location>
</feature>
<evidence type="ECO:0000259" key="4">
    <source>
        <dbReference type="PROSITE" id="PS51755"/>
    </source>
</evidence>
<dbReference type="InterPro" id="IPR001867">
    <property type="entry name" value="OmpR/PhoB-type_DNA-bd"/>
</dbReference>
<dbReference type="OrthoDB" id="799930at2"/>
<dbReference type="InterPro" id="IPR016032">
    <property type="entry name" value="Sig_transdc_resp-reg_C-effctor"/>
</dbReference>
<dbReference type="SUPFAM" id="SSF46894">
    <property type="entry name" value="C-terminal effector domain of the bipartite response regulators"/>
    <property type="match status" value="1"/>
</dbReference>
<keyword evidence="3" id="KW-1133">Transmembrane helix</keyword>
<keyword evidence="3" id="KW-0812">Transmembrane</keyword>
<reference evidence="5 6" key="1">
    <citation type="submission" date="2017-02" db="EMBL/GenBank/DDBJ databases">
        <authorList>
            <person name="Peterson S.W."/>
        </authorList>
    </citation>
    <scope>NUCLEOTIDE SEQUENCE [LARGE SCALE GENOMIC DNA]</scope>
    <source>
        <strain evidence="6">type strain: NCCB 100098</strain>
    </source>
</reference>
<gene>
    <name evidence="5" type="ORF">CZ809_02011</name>
</gene>
<dbReference type="Proteomes" id="UP000189966">
    <property type="component" value="Unassembled WGS sequence"/>
</dbReference>
<feature type="transmembrane region" description="Helical" evidence="3">
    <location>
        <begin position="167"/>
        <end position="188"/>
    </location>
</feature>
<keyword evidence="3" id="KW-0472">Membrane</keyword>
<evidence type="ECO:0000256" key="1">
    <source>
        <dbReference type="ARBA" id="ARBA00023125"/>
    </source>
</evidence>
<dbReference type="SMART" id="SM00862">
    <property type="entry name" value="Trans_reg_C"/>
    <property type="match status" value="1"/>
</dbReference>
<dbReference type="Pfam" id="PF00486">
    <property type="entry name" value="Trans_reg_C"/>
    <property type="match status" value="1"/>
</dbReference>
<evidence type="ECO:0000256" key="3">
    <source>
        <dbReference type="SAM" id="Phobius"/>
    </source>
</evidence>
<dbReference type="EMBL" id="FUZI01000003">
    <property type="protein sequence ID" value="SKC32495.1"/>
    <property type="molecule type" value="Genomic_DNA"/>
</dbReference>
<dbReference type="RefSeq" id="WP_080157445.1">
    <property type="nucleotide sequence ID" value="NZ_FUZI01000003.1"/>
</dbReference>
<name>A0A1T5I0J0_9GAMM</name>
<proteinExistence type="predicted"/>
<protein>
    <submittedName>
        <fullName evidence="5">DNA-binding transcriptional activator CadC</fullName>
    </submittedName>
</protein>
<dbReference type="AlphaFoldDB" id="A0A1T5I0J0"/>
<organism evidence="5 6">
    <name type="scientific">Photobacterium piscicola</name>
    <dbReference type="NCBI Taxonomy" id="1378299"/>
    <lineage>
        <taxon>Bacteria</taxon>
        <taxon>Pseudomonadati</taxon>
        <taxon>Pseudomonadota</taxon>
        <taxon>Gammaproteobacteria</taxon>
        <taxon>Vibrionales</taxon>
        <taxon>Vibrionaceae</taxon>
        <taxon>Photobacterium</taxon>
    </lineage>
</organism>
<evidence type="ECO:0000313" key="6">
    <source>
        <dbReference type="Proteomes" id="UP000189966"/>
    </source>
</evidence>
<evidence type="ECO:0000313" key="5">
    <source>
        <dbReference type="EMBL" id="SKC32495.1"/>
    </source>
</evidence>
<dbReference type="CDD" id="cd00383">
    <property type="entry name" value="trans_reg_C"/>
    <property type="match status" value="1"/>
</dbReference>
<feature type="DNA-binding region" description="OmpR/PhoB-type" evidence="2">
    <location>
        <begin position="7"/>
        <end position="106"/>
    </location>
</feature>
<evidence type="ECO:0000256" key="2">
    <source>
        <dbReference type="PROSITE-ProRule" id="PRU01091"/>
    </source>
</evidence>
<keyword evidence="1 2" id="KW-0238">DNA-binding</keyword>
<dbReference type="GO" id="GO:0000160">
    <property type="term" value="P:phosphorelay signal transduction system"/>
    <property type="evidence" value="ECO:0007669"/>
    <property type="project" value="InterPro"/>
</dbReference>
<accession>A0A1T5I0J0</accession>
<dbReference type="GO" id="GO:0006355">
    <property type="term" value="P:regulation of DNA-templated transcription"/>
    <property type="evidence" value="ECO:0007669"/>
    <property type="project" value="InterPro"/>
</dbReference>
<dbReference type="InterPro" id="IPR036388">
    <property type="entry name" value="WH-like_DNA-bd_sf"/>
</dbReference>
<dbReference type="GO" id="GO:0003677">
    <property type="term" value="F:DNA binding"/>
    <property type="evidence" value="ECO:0007669"/>
    <property type="project" value="UniProtKB-UniRule"/>
</dbReference>
<dbReference type="PROSITE" id="PS51755">
    <property type="entry name" value="OMPR_PHOB"/>
    <property type="match status" value="1"/>
</dbReference>
<dbReference type="Gene3D" id="1.10.10.10">
    <property type="entry name" value="Winged helix-like DNA-binding domain superfamily/Winged helix DNA-binding domain"/>
    <property type="match status" value="1"/>
</dbReference>
<sequence length="264" mass="29843">MNDEVNGGCKRLGRFDVDFARRTITRISDGAFIKASRSETLIFTLLAEAANNTIYREVLLAECWQGKIVTNNSLTVAIKNLRTAFTKIGEHKIITTEPKLGYCIRQTALIDDGSHPPKNNVVSNEDKNIHVINETQPIVNLEKKENLIHQELDNVTVKKTRSRNIKLLDIIIGLAFFFTTLIICYRFLFFVDTTSVEGLPVIYNGIDLPKPVQNAILQNDNSSISQWYAFPMSKGCNYYQLFSISNGHFVDFSSTVKQEICSVK</sequence>